<feature type="compositionally biased region" description="Polar residues" evidence="5">
    <location>
        <begin position="1478"/>
        <end position="1487"/>
    </location>
</feature>
<feature type="region of interest" description="Disordered" evidence="5">
    <location>
        <begin position="395"/>
        <end position="424"/>
    </location>
</feature>
<feature type="compositionally biased region" description="Low complexity" evidence="5">
    <location>
        <begin position="1460"/>
        <end position="1477"/>
    </location>
</feature>
<dbReference type="SUPFAM" id="SSF50156">
    <property type="entry name" value="PDZ domain-like"/>
    <property type="match status" value="1"/>
</dbReference>
<feature type="region of interest" description="Disordered" evidence="5">
    <location>
        <begin position="1581"/>
        <end position="1617"/>
    </location>
</feature>
<dbReference type="PROSITE" id="PS50106">
    <property type="entry name" value="PDZ"/>
    <property type="match status" value="1"/>
</dbReference>
<feature type="compositionally biased region" description="Pro residues" evidence="5">
    <location>
        <begin position="160"/>
        <end position="179"/>
    </location>
</feature>
<feature type="compositionally biased region" description="Low complexity" evidence="5">
    <location>
        <begin position="459"/>
        <end position="477"/>
    </location>
</feature>
<feature type="compositionally biased region" description="Polar residues" evidence="5">
    <location>
        <begin position="1289"/>
        <end position="1310"/>
    </location>
</feature>
<evidence type="ECO:0000313" key="9">
    <source>
        <dbReference type="Proteomes" id="UP001374579"/>
    </source>
</evidence>
<feature type="domain" description="PDZ" evidence="7">
    <location>
        <begin position="996"/>
        <end position="1072"/>
    </location>
</feature>
<feature type="region of interest" description="Disordered" evidence="5">
    <location>
        <begin position="1120"/>
        <end position="1310"/>
    </location>
</feature>
<dbReference type="PANTHER" id="PTHR15711">
    <property type="entry name" value="RAP GTPASE-ACTIVATING PROTEIN"/>
    <property type="match status" value="1"/>
</dbReference>
<keyword evidence="2" id="KW-0597">Phosphoprotein</keyword>
<feature type="compositionally biased region" description="Polar residues" evidence="5">
    <location>
        <begin position="1408"/>
        <end position="1420"/>
    </location>
</feature>
<sequence length="1767" mass="191778">MSQSHNELDTIRQRARQAVEYYKRHVNSASADSSPPGGRSGLSINSKSPAYQRSVDKDSAQDHYDRVGGQLQGQRSSMEDMLQGGVAPASSNTFYRAKMKAGIIDMRSSYNERIGSGSSRQRSRTFHGPHTGRTRTQTYAVDPKKATKPSAVVVGTVKEAPPPPPQRPKLASPPSPSPPHNYHQQQGVVGGRVGAVKRGGGRGLYRSNSNLEIDSVECVEEDLPPSTLHRQYGSTSSLDLLAAAPDNLATVLRDFKNGNSATADPRLWHLMQQQPQQKAVNGTGERGEEEEGKGKGKGKGKESRKVRAKSITGDGSSSAGILKKLRGVTSKQDAGDAAANKTDDKGSEEAPSEDKQRQKAFVHFDCQSIGVRLNRSSRAHTGSLMKNITTGASAASVKRNSYAVSSDKEIGDVTEEDDAGDGKSNDLVHSCPFFRNEVGGGREEAVSVRQLTAGSKLLSPPQSAATPTPTLTASDSAMSSPFLRHPACCGLAILDSSPSPSGQILPPLVTHRGHVIEYVDHGAYYYRHFFYNYDHQNLFGTDEHLGPVAVSVRREKLDPEERANNLGKADYGTYHYRIICRTSQLTTLRGCVLEDAVPSSGRLSSSRGVPLKEVLEVALGEVQLSCLKQATPGPKTAEQLLKLDEQGICTTYKVGIMYCCAGQSTEEEMYNNESGSPVFDEFLNLIAQKVRLKGFDKYRGGLDCKTDTTGLHSYYTTFNNNEIMFHVSSILPFTPNNQQQLLRKRHIGNDIVTIVFQEPGALPFSPRSVRSQFQHVFIIVKVDNPNSENTRYSIAVTRSKDVPAFGPPIPVNGGFCKSPEFVDFLMAKIINAENAAHKSEKFRTMAQRTRQEYLKDLAANFSTNSTLDSGSKLSKFALGSGRKKEKSKQKVVPDMFAKGALVWNVQVEDMSSAVQVESMVAIAADTIVVVDAATKDVIFTVPCSTVIGWTLQASSIRLYFGQGECILLRPLSGDMEEMTEIITRLTAVSQGTETVKMVLKRNGLGQLGFHIQSEGIVTDVEPYGFAWEVGLRKGSRLVEICKVATSTLNHDQIVDLLRTSAVVKVVVVPPLEDGTPRGLVAFSSHLPIISLVSMHTAFSDQSHSLSHHPLANQRASLSLPQLPLPSARGDNRPSVSGSRSSINTPNSNLTNSSSNYYDQLTQRQTGGGNMAASHGYSDSTLSSGRGSDDGRSSSFFTHSRQESDVYASSHSRQESDLYASSHGSHDGHLYASSHGSHDGHLSSGDELHSRNESHDSSEFSLASTGAGRRGPSSSARQPQAALRRGEGTNYVNMEGSTPNAYLTSTESSTPNAYLTSTESIYSAVSQHTNYQGPRRQFANMDYTSSSMPVTGNIALELLKQTQNTKYLLGQEAPPNAHPAPPPGPGTPGRPPVSEGRPPLSEDGAYNAALSSQSVSGTASHVTPLKPEFQRPNNREDTFPRRKDSSQLRKGYTGKKHLDASPMSSTNSSPRSSSKNLSGMSSEESLNSRLRGHQRGSGDTVTSGVNFQEELKRLIDPDISESDLATLTAQTKVASNRRGGRRLQRTYSDESLHSTKGTSSVAPGNDLSIGTDLIFTSAVPKVVDSRSGSDRTAAERLSPRAVADVGRHRAVRTQADGRRLPDAMSLDWSDLVHVATKAIESDNRPPPPPPPHIAVRPDKHRPDSEDEAPPPPRPPSPKDSVSLSSSIGIPAAAWLTLSSDPEQRVAELEVMVHRLQADLDKERRHGTKMEAEIQDLRADNVRLQEESQTAAAQLRRFTEWFFNTIDRQ</sequence>
<feature type="compositionally biased region" description="Low complexity" evidence="5">
    <location>
        <begin position="1140"/>
        <end position="1155"/>
    </location>
</feature>
<feature type="compositionally biased region" description="Basic and acidic residues" evidence="5">
    <location>
        <begin position="54"/>
        <end position="66"/>
    </location>
</feature>
<dbReference type="InterPro" id="IPR001478">
    <property type="entry name" value="PDZ"/>
</dbReference>
<proteinExistence type="predicted"/>
<dbReference type="PANTHER" id="PTHR15711:SF22">
    <property type="entry name" value="RAP-GAP DOMAIN-CONTAINING PROTEIN"/>
    <property type="match status" value="1"/>
</dbReference>
<evidence type="ECO:0000313" key="8">
    <source>
        <dbReference type="EMBL" id="KAK7104927.1"/>
    </source>
</evidence>
<dbReference type="GO" id="GO:0005096">
    <property type="term" value="F:GTPase activator activity"/>
    <property type="evidence" value="ECO:0007669"/>
    <property type="project" value="UniProtKB-KW"/>
</dbReference>
<dbReference type="Pfam" id="PF02145">
    <property type="entry name" value="Rap_GAP"/>
    <property type="match status" value="1"/>
</dbReference>
<feature type="compositionally biased region" description="Polar residues" evidence="5">
    <location>
        <begin position="42"/>
        <end position="51"/>
    </location>
</feature>
<keyword evidence="9" id="KW-1185">Reference proteome</keyword>
<feature type="domain" description="Rap-GAP" evidence="6">
    <location>
        <begin position="640"/>
        <end position="857"/>
    </location>
</feature>
<dbReference type="Proteomes" id="UP001374579">
    <property type="component" value="Unassembled WGS sequence"/>
</dbReference>
<dbReference type="InterPro" id="IPR036034">
    <property type="entry name" value="PDZ_sf"/>
</dbReference>
<dbReference type="Gene3D" id="2.30.42.10">
    <property type="match status" value="1"/>
</dbReference>
<dbReference type="GO" id="GO:0051056">
    <property type="term" value="P:regulation of small GTPase mediated signal transduction"/>
    <property type="evidence" value="ECO:0007669"/>
    <property type="project" value="InterPro"/>
</dbReference>
<organism evidence="8 9">
    <name type="scientific">Littorina saxatilis</name>
    <dbReference type="NCBI Taxonomy" id="31220"/>
    <lineage>
        <taxon>Eukaryota</taxon>
        <taxon>Metazoa</taxon>
        <taxon>Spiralia</taxon>
        <taxon>Lophotrochozoa</taxon>
        <taxon>Mollusca</taxon>
        <taxon>Gastropoda</taxon>
        <taxon>Caenogastropoda</taxon>
        <taxon>Littorinimorpha</taxon>
        <taxon>Littorinoidea</taxon>
        <taxon>Littorinidae</taxon>
        <taxon>Littorina</taxon>
    </lineage>
</organism>
<dbReference type="InterPro" id="IPR000331">
    <property type="entry name" value="Rap/Ran_GAP_dom"/>
</dbReference>
<dbReference type="InterPro" id="IPR050989">
    <property type="entry name" value="Rap1_Ran_GAP"/>
</dbReference>
<gene>
    <name evidence="8" type="ORF">V1264_019565</name>
</gene>
<feature type="compositionally biased region" description="Polar residues" evidence="5">
    <location>
        <begin position="395"/>
        <end position="404"/>
    </location>
</feature>
<evidence type="ECO:0000256" key="2">
    <source>
        <dbReference type="ARBA" id="ARBA00022553"/>
    </source>
</evidence>
<protein>
    <recommendedName>
        <fullName evidence="10">Signal-induced proliferation-associated 1-like protein 2</fullName>
    </recommendedName>
</protein>
<evidence type="ECO:0008006" key="10">
    <source>
        <dbReference type="Google" id="ProtNLM"/>
    </source>
</evidence>
<accession>A0AAN9GE23</accession>
<dbReference type="EMBL" id="JBAMIC010000008">
    <property type="protein sequence ID" value="KAK7104927.1"/>
    <property type="molecule type" value="Genomic_DNA"/>
</dbReference>
<keyword evidence="3 4" id="KW-0175">Coiled coil</keyword>
<feature type="compositionally biased region" description="Basic residues" evidence="5">
    <location>
        <begin position="121"/>
        <end position="133"/>
    </location>
</feature>
<evidence type="ECO:0000259" key="7">
    <source>
        <dbReference type="PROSITE" id="PS50106"/>
    </source>
</evidence>
<evidence type="ECO:0000259" key="6">
    <source>
        <dbReference type="PROSITE" id="PS50085"/>
    </source>
</evidence>
<feature type="compositionally biased region" description="Pro residues" evidence="5">
    <location>
        <begin position="1375"/>
        <end position="1390"/>
    </location>
</feature>
<reference evidence="8 9" key="1">
    <citation type="submission" date="2024-02" db="EMBL/GenBank/DDBJ databases">
        <title>Chromosome-scale genome assembly of the rough periwinkle Littorina saxatilis.</title>
        <authorList>
            <person name="De Jode A."/>
            <person name="Faria R."/>
            <person name="Formenti G."/>
            <person name="Sims Y."/>
            <person name="Smith T.P."/>
            <person name="Tracey A."/>
            <person name="Wood J.M.D."/>
            <person name="Zagrodzka Z.B."/>
            <person name="Johannesson K."/>
            <person name="Butlin R.K."/>
            <person name="Leder E.H."/>
        </authorList>
    </citation>
    <scope>NUCLEOTIDE SEQUENCE [LARGE SCALE GENOMIC DNA]</scope>
    <source>
        <strain evidence="8">Snail1</strain>
        <tissue evidence="8">Muscle</tissue>
    </source>
</reference>
<feature type="region of interest" description="Disordered" evidence="5">
    <location>
        <begin position="1638"/>
        <end position="1683"/>
    </location>
</feature>
<evidence type="ECO:0000256" key="5">
    <source>
        <dbReference type="SAM" id="MobiDB-lite"/>
    </source>
</evidence>
<dbReference type="Gene3D" id="3.40.50.11210">
    <property type="entry name" value="Rap/Ran-GAP"/>
    <property type="match status" value="1"/>
</dbReference>
<feature type="compositionally biased region" description="Basic and acidic residues" evidence="5">
    <location>
        <begin position="1582"/>
        <end position="1597"/>
    </location>
</feature>
<dbReference type="PROSITE" id="PS50085">
    <property type="entry name" value="RAPGAP"/>
    <property type="match status" value="1"/>
</dbReference>
<feature type="region of interest" description="Disordered" evidence="5">
    <location>
        <begin position="23"/>
        <end position="78"/>
    </location>
</feature>
<dbReference type="InterPro" id="IPR035974">
    <property type="entry name" value="Rap/Ran-GAP_sf"/>
</dbReference>
<keyword evidence="1" id="KW-0343">GTPase activation</keyword>
<feature type="region of interest" description="Disordered" evidence="5">
    <location>
        <begin position="273"/>
        <end position="359"/>
    </location>
</feature>
<dbReference type="SMART" id="SM00228">
    <property type="entry name" value="PDZ"/>
    <property type="match status" value="1"/>
</dbReference>
<dbReference type="Pfam" id="PF00595">
    <property type="entry name" value="PDZ"/>
    <property type="match status" value="1"/>
</dbReference>
<dbReference type="FunFam" id="3.40.50.11210:FF:000002">
    <property type="entry name" value="Signal-induced proliferation-associated 1-like protein 1"/>
    <property type="match status" value="1"/>
</dbReference>
<dbReference type="Pfam" id="PF21022">
    <property type="entry name" value="Rap-GAP_dimer"/>
    <property type="match status" value="1"/>
</dbReference>
<feature type="compositionally biased region" description="Basic and acidic residues" evidence="5">
    <location>
        <begin position="341"/>
        <end position="357"/>
    </location>
</feature>
<dbReference type="CDD" id="cd06745">
    <property type="entry name" value="PDZ_SIPA1-like"/>
    <property type="match status" value="1"/>
</dbReference>
<feature type="region of interest" description="Disordered" evidence="5">
    <location>
        <begin position="1370"/>
        <end position="1503"/>
    </location>
</feature>
<feature type="coiled-coil region" evidence="4">
    <location>
        <begin position="1704"/>
        <end position="1752"/>
    </location>
</feature>
<dbReference type="SUPFAM" id="SSF111347">
    <property type="entry name" value="Rap/Ran-GAP"/>
    <property type="match status" value="1"/>
</dbReference>
<feature type="region of interest" description="Disordered" evidence="5">
    <location>
        <begin position="1529"/>
        <end position="1565"/>
    </location>
</feature>
<evidence type="ECO:0000256" key="4">
    <source>
        <dbReference type="SAM" id="Coils"/>
    </source>
</evidence>
<feature type="compositionally biased region" description="Basic and acidic residues" evidence="5">
    <location>
        <begin position="1235"/>
        <end position="1257"/>
    </location>
</feature>
<feature type="region of interest" description="Disordered" evidence="5">
    <location>
        <begin position="457"/>
        <end position="477"/>
    </location>
</feature>
<comment type="caution">
    <text evidence="8">The sequence shown here is derived from an EMBL/GenBank/DDBJ whole genome shotgun (WGS) entry which is preliminary data.</text>
</comment>
<feature type="region of interest" description="Disordered" evidence="5">
    <location>
        <begin position="113"/>
        <end position="188"/>
    </location>
</feature>
<evidence type="ECO:0000256" key="3">
    <source>
        <dbReference type="ARBA" id="ARBA00023054"/>
    </source>
</evidence>
<dbReference type="GO" id="GO:0005737">
    <property type="term" value="C:cytoplasm"/>
    <property type="evidence" value="ECO:0007669"/>
    <property type="project" value="TreeGrafter"/>
</dbReference>
<evidence type="ECO:0000256" key="1">
    <source>
        <dbReference type="ARBA" id="ARBA00022468"/>
    </source>
</evidence>
<feature type="compositionally biased region" description="Basic and acidic residues" evidence="5">
    <location>
        <begin position="1432"/>
        <end position="1446"/>
    </location>
</feature>
<name>A0AAN9GE23_9CAEN</name>